<dbReference type="InterPro" id="IPR052895">
    <property type="entry name" value="HetReg/Transcr_Mod"/>
</dbReference>
<name>A0AAN6DM32_9EURO</name>
<comment type="caution">
    <text evidence="2">The sequence shown here is derived from an EMBL/GenBank/DDBJ whole genome shotgun (WGS) entry which is preliminary data.</text>
</comment>
<dbReference type="Pfam" id="PF26639">
    <property type="entry name" value="Het-6_barrel"/>
    <property type="match status" value="1"/>
</dbReference>
<reference evidence="2" key="1">
    <citation type="journal article" date="2022" name="bioRxiv">
        <title>Deciphering the potential niche of two novel black yeast fungi from a biological soil crust based on their genomes, phenotypes, and melanin regulation.</title>
        <authorList>
            <consortium name="DOE Joint Genome Institute"/>
            <person name="Carr E.C."/>
            <person name="Barton Q."/>
            <person name="Grambo S."/>
            <person name="Sullivan M."/>
            <person name="Renfro C.M."/>
            <person name="Kuo A."/>
            <person name="Pangilinan J."/>
            <person name="Lipzen A."/>
            <person name="Keymanesh K."/>
            <person name="Savage E."/>
            <person name="Barry K."/>
            <person name="Grigoriev I.V."/>
            <person name="Riekhof W.R."/>
            <person name="Harris S.S."/>
        </authorList>
    </citation>
    <scope>NUCLEOTIDE SEQUENCE</scope>
    <source>
        <strain evidence="2">JF 03-4F</strain>
    </source>
</reference>
<proteinExistence type="predicted"/>
<gene>
    <name evidence="2" type="ORF">EDD36DRAFT_468793</name>
</gene>
<protein>
    <submittedName>
        <fullName evidence="2">Heterokaryon incompatibility protein-domain-containing protein</fullName>
    </submittedName>
</protein>
<dbReference type="InterPro" id="IPR010730">
    <property type="entry name" value="HET"/>
</dbReference>
<dbReference type="PANTHER" id="PTHR24148:SF64">
    <property type="entry name" value="HETEROKARYON INCOMPATIBILITY DOMAIN-CONTAINING PROTEIN"/>
    <property type="match status" value="1"/>
</dbReference>
<dbReference type="Proteomes" id="UP001203852">
    <property type="component" value="Unassembled WGS sequence"/>
</dbReference>
<keyword evidence="3" id="KW-1185">Reference proteome</keyword>
<evidence type="ECO:0000259" key="1">
    <source>
        <dbReference type="Pfam" id="PF06985"/>
    </source>
</evidence>
<organism evidence="2 3">
    <name type="scientific">Exophiala viscosa</name>
    <dbReference type="NCBI Taxonomy" id="2486360"/>
    <lineage>
        <taxon>Eukaryota</taxon>
        <taxon>Fungi</taxon>
        <taxon>Dikarya</taxon>
        <taxon>Ascomycota</taxon>
        <taxon>Pezizomycotina</taxon>
        <taxon>Eurotiomycetes</taxon>
        <taxon>Chaetothyriomycetidae</taxon>
        <taxon>Chaetothyriales</taxon>
        <taxon>Herpotrichiellaceae</taxon>
        <taxon>Exophiala</taxon>
    </lineage>
</organism>
<feature type="domain" description="Heterokaryon incompatibility" evidence="1">
    <location>
        <begin position="44"/>
        <end position="195"/>
    </location>
</feature>
<dbReference type="EMBL" id="MU404361">
    <property type="protein sequence ID" value="KAI1609120.1"/>
    <property type="molecule type" value="Genomic_DNA"/>
</dbReference>
<dbReference type="PANTHER" id="PTHR24148">
    <property type="entry name" value="ANKYRIN REPEAT DOMAIN-CONTAINING PROTEIN 39 HOMOLOG-RELATED"/>
    <property type="match status" value="1"/>
</dbReference>
<dbReference type="AlphaFoldDB" id="A0AAN6DM32"/>
<evidence type="ECO:0000313" key="3">
    <source>
        <dbReference type="Proteomes" id="UP001203852"/>
    </source>
</evidence>
<sequence>MELYVWSELAEPGDFRLLYLQGWDSTAAIICSLIPASIAKPPSYCAISHCWGKRDLTHAIVCDGKRLPITAAVHALFAQIQKSDDLEKTIWIDAVCINQDSPEERAQQVLLMKDIFSKAQLTIVYFGEPERAKDVPAMLELGDKIIEMARKTPPKHLKEEDLVSNGLPSLGDTSWTTLANFFCLPWFNRVWIVQEYVLANVITFLYGEHWIPHEYIISINRTFSKNEDSYNLEELLRPLATRPKQTSAFWNNDTPTRWLGISQKISQMEYFRSMRKLNIDYQKWALRMLTSRSSSTEATDRRDYIFGMLGLLPIDAANHPDLQPDYNAPDQHAYTKLARFILETKGLASLLSSTGFPRRTIKGAPSGASWVPDWSTQRLSTTIHRQAMLTIPSKFGQDNSAPWRLDKENIPQKLYVRCIVWDSIDRVDSLLARALAQPGINFAVCQVHFTFDTLNLMMESGYADEGPAALALRHMRTLCLSNPPKRGLGPGYLTVSELEDASKVVAPRYDFNNLAPLLTDAGLQTQTSQVLGRLYISDQRLGFALTQLGRIGRVPHEAKKNDKICFFQGIDIPFVVRETGPITRQFSLIDHCYIDGEMDGSFWQRHDDQKAQEICLV</sequence>
<accession>A0AAN6DM32</accession>
<dbReference type="Pfam" id="PF06985">
    <property type="entry name" value="HET"/>
    <property type="match status" value="1"/>
</dbReference>
<evidence type="ECO:0000313" key="2">
    <source>
        <dbReference type="EMBL" id="KAI1609120.1"/>
    </source>
</evidence>